<name>A0A3E0MK88_MICAE</name>
<comment type="caution">
    <text evidence="1">The sequence shown here is derived from an EMBL/GenBank/DDBJ whole genome shotgun (WGS) entry which is preliminary data.</text>
</comment>
<evidence type="ECO:0000313" key="2">
    <source>
        <dbReference type="Proteomes" id="UP000256301"/>
    </source>
</evidence>
<protein>
    <submittedName>
        <fullName evidence="1">CopG family transcriptional regulator</fullName>
    </submittedName>
</protein>
<dbReference type="Proteomes" id="UP000256301">
    <property type="component" value="Unassembled WGS sequence"/>
</dbReference>
<sequence>MIILAAGEKIKKAVAPVEAGYFADEEEAVFAKLTHES</sequence>
<organism evidence="1 2">
    <name type="scientific">Microcystis aeruginosa DA14</name>
    <dbReference type="NCBI Taxonomy" id="1987506"/>
    <lineage>
        <taxon>Bacteria</taxon>
        <taxon>Bacillati</taxon>
        <taxon>Cyanobacteriota</taxon>
        <taxon>Cyanophyceae</taxon>
        <taxon>Oscillatoriophycideae</taxon>
        <taxon>Chroococcales</taxon>
        <taxon>Microcystaceae</taxon>
        <taxon>Microcystis</taxon>
    </lineage>
</organism>
<dbReference type="EMBL" id="QQWE01000001">
    <property type="protein sequence ID" value="REJ60195.1"/>
    <property type="molecule type" value="Genomic_DNA"/>
</dbReference>
<reference evidence="1 2" key="1">
    <citation type="submission" date="2017-08" db="EMBL/GenBank/DDBJ databases">
        <title>Functional genomic and metabolic studies of the symbiotic interactions of six Microcystis-dominated communities.</title>
        <authorList>
            <person name="Li Q."/>
            <person name="Lin F."/>
        </authorList>
    </citation>
    <scope>NUCLEOTIDE SEQUENCE [LARGE SCALE GENOMIC DNA]</scope>
    <source>
        <strain evidence="1">DA14</strain>
    </source>
</reference>
<dbReference type="AlphaFoldDB" id="A0A3E0MK88"/>
<evidence type="ECO:0000313" key="1">
    <source>
        <dbReference type="EMBL" id="REJ60195.1"/>
    </source>
</evidence>
<accession>A0A3E0MK88</accession>
<gene>
    <name evidence="1" type="ORF">DWQ56_02855</name>
</gene>
<proteinExistence type="predicted"/>